<evidence type="ECO:0000256" key="1">
    <source>
        <dbReference type="ARBA" id="ARBA00022450"/>
    </source>
</evidence>
<dbReference type="GO" id="GO:0016874">
    <property type="term" value="F:ligase activity"/>
    <property type="evidence" value="ECO:0007669"/>
    <property type="project" value="UniProtKB-KW"/>
</dbReference>
<dbReference type="Pfam" id="PF00501">
    <property type="entry name" value="AMP-binding"/>
    <property type="match status" value="1"/>
</dbReference>
<feature type="domain" description="AMP-binding enzyme C-terminal" evidence="5">
    <location>
        <begin position="388"/>
        <end position="463"/>
    </location>
</feature>
<dbReference type="SUPFAM" id="SSF56801">
    <property type="entry name" value="Acetyl-CoA synthetase-like"/>
    <property type="match status" value="1"/>
</dbReference>
<evidence type="ECO:0000256" key="2">
    <source>
        <dbReference type="ARBA" id="ARBA00022553"/>
    </source>
</evidence>
<name>A0A4R7VFS5_9PSEU</name>
<keyword evidence="2" id="KW-0597">Phosphoprotein</keyword>
<dbReference type="OrthoDB" id="3802848at2"/>
<sequence length="476" mass="50985">MTNTIAGAVDRHAGTSPDAPALIWRETVVTYGELAAGMRAAAAGLASLPAGPVGVRARKSAQAVTFVLGCLAAGRTVVLPSPTLPAETLTALFERAGARAVVDEADLARFTTGDTAPSTVDTAFMLTTSGSTGVPKLVPIDSDSVERFARWTHDVFDVGPGRRVLNYAPLNFDLCLFEIWATLRHGGCVVLVNPEIAADCDALLALVETTRPHVVQAVPLFYQLLTEAAGGTHTLPSVAHVIFTGDATSPERLGRLHALFPAARLHNIYGCTETNDSFRHEVRVGDERRSALPLGEPLPGVHADLVADNEILTGPGVGELVVRTPFQSAGYHDSATGAFGPHPVRADGNQYFRSGDLVRRDENGEYFLEGRADFRVKVRGQQVYLQHVEEVLLAAEDVIEAAAVAVPDEHAGKRLHVVVRRRDGSRLNSLALRRYLSERLPPAAIPSTLHIGSEPLPRTSTGKVDRQTLVANSQKR</sequence>
<evidence type="ECO:0000313" key="6">
    <source>
        <dbReference type="EMBL" id="TDV47888.1"/>
    </source>
</evidence>
<dbReference type="Gene3D" id="3.30.300.30">
    <property type="match status" value="1"/>
</dbReference>
<dbReference type="InterPro" id="IPR000873">
    <property type="entry name" value="AMP-dep_synth/lig_dom"/>
</dbReference>
<proteinExistence type="predicted"/>
<dbReference type="PANTHER" id="PTHR44845:SF6">
    <property type="entry name" value="BETA-ALANINE-ACTIVATING ENZYME"/>
    <property type="match status" value="1"/>
</dbReference>
<dbReference type="AlphaFoldDB" id="A0A4R7VFS5"/>
<evidence type="ECO:0000313" key="7">
    <source>
        <dbReference type="Proteomes" id="UP000294927"/>
    </source>
</evidence>
<dbReference type="EMBL" id="SOCP01000009">
    <property type="protein sequence ID" value="TDV47888.1"/>
    <property type="molecule type" value="Genomic_DNA"/>
</dbReference>
<keyword evidence="1" id="KW-0596">Phosphopantetheine</keyword>
<reference evidence="6 7" key="1">
    <citation type="submission" date="2019-03" db="EMBL/GenBank/DDBJ databases">
        <title>Genomic Encyclopedia of Archaeal and Bacterial Type Strains, Phase II (KMG-II): from individual species to whole genera.</title>
        <authorList>
            <person name="Goeker M."/>
        </authorList>
    </citation>
    <scope>NUCLEOTIDE SEQUENCE [LARGE SCALE GENOMIC DNA]</scope>
    <source>
        <strain evidence="6 7">DSM 45499</strain>
    </source>
</reference>
<dbReference type="PROSITE" id="PS00455">
    <property type="entry name" value="AMP_BINDING"/>
    <property type="match status" value="1"/>
</dbReference>
<feature type="region of interest" description="Disordered" evidence="3">
    <location>
        <begin position="448"/>
        <end position="476"/>
    </location>
</feature>
<dbReference type="Pfam" id="PF13193">
    <property type="entry name" value="AMP-binding_C"/>
    <property type="match status" value="1"/>
</dbReference>
<dbReference type="Gene3D" id="3.40.50.12780">
    <property type="entry name" value="N-terminal domain of ligase-like"/>
    <property type="match status" value="1"/>
</dbReference>
<comment type="caution">
    <text evidence="6">The sequence shown here is derived from an EMBL/GenBank/DDBJ whole genome shotgun (WGS) entry which is preliminary data.</text>
</comment>
<dbReference type="PANTHER" id="PTHR44845">
    <property type="entry name" value="CARRIER DOMAIN-CONTAINING PROTEIN"/>
    <property type="match status" value="1"/>
</dbReference>
<dbReference type="InterPro" id="IPR025110">
    <property type="entry name" value="AMP-bd_C"/>
</dbReference>
<gene>
    <name evidence="6" type="ORF">CLV71_109123</name>
</gene>
<evidence type="ECO:0000256" key="3">
    <source>
        <dbReference type="SAM" id="MobiDB-lite"/>
    </source>
</evidence>
<dbReference type="InterPro" id="IPR020845">
    <property type="entry name" value="AMP-binding_CS"/>
</dbReference>
<dbReference type="Proteomes" id="UP000294927">
    <property type="component" value="Unassembled WGS sequence"/>
</dbReference>
<protein>
    <submittedName>
        <fullName evidence="6">Acyl-CoA synthetase (AMP-forming)/AMP-acid ligase II</fullName>
    </submittedName>
</protein>
<feature type="domain" description="AMP-dependent synthetase/ligase" evidence="4">
    <location>
        <begin position="10"/>
        <end position="332"/>
    </location>
</feature>
<evidence type="ECO:0000259" key="4">
    <source>
        <dbReference type="Pfam" id="PF00501"/>
    </source>
</evidence>
<dbReference type="RefSeq" id="WP_133905178.1">
    <property type="nucleotide sequence ID" value="NZ_SOCP01000009.1"/>
</dbReference>
<keyword evidence="7" id="KW-1185">Reference proteome</keyword>
<accession>A0A4R7VFS5</accession>
<dbReference type="InterPro" id="IPR045851">
    <property type="entry name" value="AMP-bd_C_sf"/>
</dbReference>
<dbReference type="InterPro" id="IPR042099">
    <property type="entry name" value="ANL_N_sf"/>
</dbReference>
<evidence type="ECO:0000259" key="5">
    <source>
        <dbReference type="Pfam" id="PF13193"/>
    </source>
</evidence>
<keyword evidence="6" id="KW-0436">Ligase</keyword>
<organism evidence="6 7">
    <name type="scientific">Actinophytocola oryzae</name>
    <dbReference type="NCBI Taxonomy" id="502181"/>
    <lineage>
        <taxon>Bacteria</taxon>
        <taxon>Bacillati</taxon>
        <taxon>Actinomycetota</taxon>
        <taxon>Actinomycetes</taxon>
        <taxon>Pseudonocardiales</taxon>
        <taxon>Pseudonocardiaceae</taxon>
    </lineage>
</organism>